<evidence type="ECO:0000313" key="1">
    <source>
        <dbReference type="EMBL" id="POO00757.1"/>
    </source>
</evidence>
<dbReference type="EMBL" id="JXTC01000011">
    <property type="protein sequence ID" value="POO00757.1"/>
    <property type="molecule type" value="Genomic_DNA"/>
</dbReference>
<keyword evidence="2" id="KW-1185">Reference proteome</keyword>
<evidence type="ECO:0000313" key="2">
    <source>
        <dbReference type="Proteomes" id="UP000237000"/>
    </source>
</evidence>
<protein>
    <submittedName>
        <fullName evidence="1">Uncharacterized protein</fullName>
    </submittedName>
</protein>
<dbReference type="OrthoDB" id="10278035at2759"/>
<dbReference type="Proteomes" id="UP000237000">
    <property type="component" value="Unassembled WGS sequence"/>
</dbReference>
<reference evidence="2" key="1">
    <citation type="submission" date="2016-06" db="EMBL/GenBank/DDBJ databases">
        <title>Parallel loss of symbiosis genes in relatives of nitrogen-fixing non-legume Parasponia.</title>
        <authorList>
            <person name="Van Velzen R."/>
            <person name="Holmer R."/>
            <person name="Bu F."/>
            <person name="Rutten L."/>
            <person name="Van Zeijl A."/>
            <person name="Liu W."/>
            <person name="Santuari L."/>
            <person name="Cao Q."/>
            <person name="Sharma T."/>
            <person name="Shen D."/>
            <person name="Roswanjaya Y."/>
            <person name="Wardhani T."/>
            <person name="Kalhor M.S."/>
            <person name="Jansen J."/>
            <person name="Van den Hoogen J."/>
            <person name="Gungor B."/>
            <person name="Hartog M."/>
            <person name="Hontelez J."/>
            <person name="Verver J."/>
            <person name="Yang W.-C."/>
            <person name="Schijlen E."/>
            <person name="Repin R."/>
            <person name="Schilthuizen M."/>
            <person name="Schranz E."/>
            <person name="Heidstra R."/>
            <person name="Miyata K."/>
            <person name="Fedorova E."/>
            <person name="Kohlen W."/>
            <person name="Bisseling T."/>
            <person name="Smit S."/>
            <person name="Geurts R."/>
        </authorList>
    </citation>
    <scope>NUCLEOTIDE SEQUENCE [LARGE SCALE GENOMIC DNA]</scope>
    <source>
        <strain evidence="2">cv. RG33-2</strain>
    </source>
</reference>
<organism evidence="1 2">
    <name type="scientific">Trema orientale</name>
    <name type="common">Charcoal tree</name>
    <name type="synonym">Celtis orientalis</name>
    <dbReference type="NCBI Taxonomy" id="63057"/>
    <lineage>
        <taxon>Eukaryota</taxon>
        <taxon>Viridiplantae</taxon>
        <taxon>Streptophyta</taxon>
        <taxon>Embryophyta</taxon>
        <taxon>Tracheophyta</taxon>
        <taxon>Spermatophyta</taxon>
        <taxon>Magnoliopsida</taxon>
        <taxon>eudicotyledons</taxon>
        <taxon>Gunneridae</taxon>
        <taxon>Pentapetalae</taxon>
        <taxon>rosids</taxon>
        <taxon>fabids</taxon>
        <taxon>Rosales</taxon>
        <taxon>Cannabaceae</taxon>
        <taxon>Trema</taxon>
    </lineage>
</organism>
<accession>A0A2P5FSI6</accession>
<name>A0A2P5FSI6_TREOI</name>
<gene>
    <name evidence="1" type="ORF">TorRG33x02_033880</name>
</gene>
<dbReference type="InParanoid" id="A0A2P5FSI6"/>
<proteinExistence type="predicted"/>
<comment type="caution">
    <text evidence="1">The sequence shown here is derived from an EMBL/GenBank/DDBJ whole genome shotgun (WGS) entry which is preliminary data.</text>
</comment>
<dbReference type="AlphaFoldDB" id="A0A2P5FSI6"/>
<sequence length="152" mass="17393">MKQGKGFLFQLLAQTLEVPARLEQTKGINKFSGLKLAAAIGTPRAVKVTSHRPPRRRKNCPGPSSPHEYKVPSFRDEYSFTYYSNTLLRERERDGEMKHITYRPLLERNLNFQARFPIPARESACFSSGLIFQGLDRSSLKWPATTMVLDHP</sequence>